<sequence>MSPAVSFLIFLFSTSPFFSSVATAARKPVLDSDGKPLRSGVQYYVVSTIQGAGGAAPGPRSVEKPCPKAVVLNGYQLGVPVLFYPDYNETTVYESTDVNIQFVPGADPDCKTSTTWKLDDYDPSSGKWWLTVGGDVGNPGPQTLTSWFRIRNGGNGYVLGFCPSVCDSCISLCNEINRVSYNSKVRLGLAKGDGASFYFMKASNAIKQVVEKHSE</sequence>
<dbReference type="EMBL" id="VEPZ02001716">
    <property type="protein sequence ID" value="KAE8662079.1"/>
    <property type="molecule type" value="Genomic_DNA"/>
</dbReference>
<gene>
    <name evidence="3" type="ORF">F3Y22_tig00113719pilonHSYRG00005</name>
</gene>
<dbReference type="Proteomes" id="UP000436088">
    <property type="component" value="Unassembled WGS sequence"/>
</dbReference>
<feature type="signal peptide" evidence="2">
    <location>
        <begin position="1"/>
        <end position="24"/>
    </location>
</feature>
<feature type="chain" id="PRO_5025599410" description="21 kDa seed protein" evidence="2">
    <location>
        <begin position="25"/>
        <end position="215"/>
    </location>
</feature>
<dbReference type="AlphaFoldDB" id="A0A6A2XUM9"/>
<protein>
    <recommendedName>
        <fullName evidence="5">21 kDa seed protein</fullName>
    </recommendedName>
</protein>
<dbReference type="OrthoDB" id="1918435at2759"/>
<dbReference type="Gene3D" id="2.80.10.50">
    <property type="match status" value="1"/>
</dbReference>
<dbReference type="PANTHER" id="PTHR33107">
    <property type="entry name" value="KUNITZ TRYPSIN INHIBITOR 2"/>
    <property type="match status" value="1"/>
</dbReference>
<evidence type="ECO:0000313" key="4">
    <source>
        <dbReference type="Proteomes" id="UP000436088"/>
    </source>
</evidence>
<accession>A0A6A2XUM9</accession>
<proteinExistence type="inferred from homology"/>
<evidence type="ECO:0000256" key="2">
    <source>
        <dbReference type="SAM" id="SignalP"/>
    </source>
</evidence>
<dbReference type="Pfam" id="PF00197">
    <property type="entry name" value="Kunitz_legume"/>
    <property type="match status" value="1"/>
</dbReference>
<dbReference type="InterPro" id="IPR002160">
    <property type="entry name" value="Prot_inh_Kunz-lg"/>
</dbReference>
<comment type="similarity">
    <text evidence="1">Belongs to the protease inhibitor I3 (leguminous Kunitz-type inhibitor) family.</text>
</comment>
<dbReference type="SUPFAM" id="SSF50386">
    <property type="entry name" value="STI-like"/>
    <property type="match status" value="1"/>
</dbReference>
<comment type="caution">
    <text evidence="3">The sequence shown here is derived from an EMBL/GenBank/DDBJ whole genome shotgun (WGS) entry which is preliminary data.</text>
</comment>
<keyword evidence="4" id="KW-1185">Reference proteome</keyword>
<dbReference type="PROSITE" id="PS00283">
    <property type="entry name" value="SOYBEAN_KUNITZ"/>
    <property type="match status" value="1"/>
</dbReference>
<dbReference type="PANTHER" id="PTHR33107:SF28">
    <property type="entry name" value="CYSTEINE PROTEASE INHIBITOR 8-LIKE"/>
    <property type="match status" value="1"/>
</dbReference>
<organism evidence="3 4">
    <name type="scientific">Hibiscus syriacus</name>
    <name type="common">Rose of Sharon</name>
    <dbReference type="NCBI Taxonomy" id="106335"/>
    <lineage>
        <taxon>Eukaryota</taxon>
        <taxon>Viridiplantae</taxon>
        <taxon>Streptophyta</taxon>
        <taxon>Embryophyta</taxon>
        <taxon>Tracheophyta</taxon>
        <taxon>Spermatophyta</taxon>
        <taxon>Magnoliopsida</taxon>
        <taxon>eudicotyledons</taxon>
        <taxon>Gunneridae</taxon>
        <taxon>Pentapetalae</taxon>
        <taxon>rosids</taxon>
        <taxon>malvids</taxon>
        <taxon>Malvales</taxon>
        <taxon>Malvaceae</taxon>
        <taxon>Malvoideae</taxon>
        <taxon>Hibiscus</taxon>
    </lineage>
</organism>
<name>A0A6A2XUM9_HIBSY</name>
<dbReference type="SMART" id="SM00452">
    <property type="entry name" value="STI"/>
    <property type="match status" value="1"/>
</dbReference>
<keyword evidence="2" id="KW-0732">Signal</keyword>
<evidence type="ECO:0000256" key="1">
    <source>
        <dbReference type="ARBA" id="ARBA00005440"/>
    </source>
</evidence>
<dbReference type="InterPro" id="IPR011065">
    <property type="entry name" value="Kunitz_inhibitor_STI-like_sf"/>
</dbReference>
<evidence type="ECO:0000313" key="3">
    <source>
        <dbReference type="EMBL" id="KAE8662079.1"/>
    </source>
</evidence>
<evidence type="ECO:0008006" key="5">
    <source>
        <dbReference type="Google" id="ProtNLM"/>
    </source>
</evidence>
<reference evidence="3" key="1">
    <citation type="submission" date="2019-09" db="EMBL/GenBank/DDBJ databases">
        <title>Draft genome information of white flower Hibiscus syriacus.</title>
        <authorList>
            <person name="Kim Y.-M."/>
        </authorList>
    </citation>
    <scope>NUCLEOTIDE SEQUENCE [LARGE SCALE GENOMIC DNA]</scope>
    <source>
        <strain evidence="3">YM2019G1</strain>
    </source>
</reference>
<dbReference type="GO" id="GO:0004866">
    <property type="term" value="F:endopeptidase inhibitor activity"/>
    <property type="evidence" value="ECO:0007669"/>
    <property type="project" value="InterPro"/>
</dbReference>